<dbReference type="InterPro" id="IPR027417">
    <property type="entry name" value="P-loop_NTPase"/>
</dbReference>
<gene>
    <name evidence="2" type="ORF">CVO96_19595</name>
</gene>
<evidence type="ECO:0000313" key="2">
    <source>
        <dbReference type="EMBL" id="PNY79332.1"/>
    </source>
</evidence>
<dbReference type="RefSeq" id="WP_103314159.1">
    <property type="nucleotide sequence ID" value="NZ_PPPD01000004.1"/>
</dbReference>
<protein>
    <submittedName>
        <fullName evidence="2">ParA family protein</fullName>
    </submittedName>
</protein>
<organism evidence="2 3">
    <name type="scientific">Deinococcus koreensis</name>
    <dbReference type="NCBI Taxonomy" id="2054903"/>
    <lineage>
        <taxon>Bacteria</taxon>
        <taxon>Thermotogati</taxon>
        <taxon>Deinococcota</taxon>
        <taxon>Deinococci</taxon>
        <taxon>Deinococcales</taxon>
        <taxon>Deinococcaceae</taxon>
        <taxon>Deinococcus</taxon>
    </lineage>
</organism>
<dbReference type="OrthoDB" id="9816297at2"/>
<dbReference type="Pfam" id="PF01656">
    <property type="entry name" value="CbiA"/>
    <property type="match status" value="1"/>
</dbReference>
<dbReference type="Gene3D" id="3.40.50.300">
    <property type="entry name" value="P-loop containing nucleotide triphosphate hydrolases"/>
    <property type="match status" value="1"/>
</dbReference>
<accession>A0A2K3US05</accession>
<feature type="domain" description="CobQ/CobB/MinD/ParA nucleotide binding" evidence="1">
    <location>
        <begin position="4"/>
        <end position="170"/>
    </location>
</feature>
<proteinExistence type="predicted"/>
<dbReference type="InterPro" id="IPR050678">
    <property type="entry name" value="DNA_Partitioning_ATPase"/>
</dbReference>
<keyword evidence="3" id="KW-1185">Reference proteome</keyword>
<sequence>MKRIAVTSEKGGVGKSTLAFNLAGALAERGRVALVDEDTRVRSCLQWAELAPVPFEVLSPEQAGQGIKGAAFLIVDSEGRPAVDDLLELARTFDQVLIPCGVSRLEVQSTLNLWRQLRAGDDLAAVRVVITKAPPVGRVGQEARDALRGAGVTCLEAVVRRCAAHERAAEAGGLVRDVRDDRAREAWADIQAVAREVVA</sequence>
<comment type="caution">
    <text evidence="2">The sequence shown here is derived from an EMBL/GenBank/DDBJ whole genome shotgun (WGS) entry which is preliminary data.</text>
</comment>
<dbReference type="AlphaFoldDB" id="A0A2K3US05"/>
<dbReference type="EMBL" id="PPPD01000004">
    <property type="protein sequence ID" value="PNY79332.1"/>
    <property type="molecule type" value="Genomic_DNA"/>
</dbReference>
<dbReference type="PANTHER" id="PTHR13696">
    <property type="entry name" value="P-LOOP CONTAINING NUCLEOSIDE TRIPHOSPHATE HYDROLASE"/>
    <property type="match status" value="1"/>
</dbReference>
<dbReference type="CDD" id="cd02042">
    <property type="entry name" value="ParAB_family"/>
    <property type="match status" value="1"/>
</dbReference>
<dbReference type="InterPro" id="IPR002586">
    <property type="entry name" value="CobQ/CobB/MinD/ParA_Nub-bd_dom"/>
</dbReference>
<reference evidence="2 3" key="1">
    <citation type="submission" date="2018-01" db="EMBL/GenBank/DDBJ databases">
        <title>Deinococcus koreensis sp. nov., a radiation-resistant bacterium isolated from river water.</title>
        <authorList>
            <person name="Choi A."/>
        </authorList>
    </citation>
    <scope>NUCLEOTIDE SEQUENCE [LARGE SCALE GENOMIC DNA]</scope>
    <source>
        <strain evidence="2 3">SJW1-2</strain>
    </source>
</reference>
<evidence type="ECO:0000313" key="3">
    <source>
        <dbReference type="Proteomes" id="UP000236379"/>
    </source>
</evidence>
<dbReference type="PIRSF" id="PIRSF009320">
    <property type="entry name" value="Nuc_binding_HP_1000"/>
    <property type="match status" value="1"/>
</dbReference>
<evidence type="ECO:0000259" key="1">
    <source>
        <dbReference type="Pfam" id="PF01656"/>
    </source>
</evidence>
<dbReference type="PANTHER" id="PTHR13696:SF96">
    <property type="entry name" value="COBQ_COBB_MIND_PARA NUCLEOTIDE BINDING DOMAIN-CONTAINING PROTEIN"/>
    <property type="match status" value="1"/>
</dbReference>
<name>A0A2K3US05_9DEIO</name>
<dbReference type="SUPFAM" id="SSF52540">
    <property type="entry name" value="P-loop containing nucleoside triphosphate hydrolases"/>
    <property type="match status" value="1"/>
</dbReference>
<dbReference type="Proteomes" id="UP000236379">
    <property type="component" value="Unassembled WGS sequence"/>
</dbReference>